<dbReference type="Gene3D" id="3.40.50.300">
    <property type="entry name" value="P-loop containing nucleotide triphosphate hydrolases"/>
    <property type="match status" value="2"/>
</dbReference>
<proteinExistence type="predicted"/>
<name>A0A250KZH4_9GAMM</name>
<evidence type="ECO:0000259" key="1">
    <source>
        <dbReference type="Pfam" id="PF13304"/>
    </source>
</evidence>
<dbReference type="KEGG" id="mmai:sS8_4451"/>
<dbReference type="SUPFAM" id="SSF52540">
    <property type="entry name" value="P-loop containing nucleoside triphosphate hydrolases"/>
    <property type="match status" value="1"/>
</dbReference>
<dbReference type="InterPro" id="IPR003959">
    <property type="entry name" value="ATPase_AAA_core"/>
</dbReference>
<dbReference type="EMBL" id="AP017928">
    <property type="protein sequence ID" value="BBA36381.1"/>
    <property type="molecule type" value="Genomic_DNA"/>
</dbReference>
<reference evidence="2 3" key="1">
    <citation type="submission" date="2016-12" db="EMBL/GenBank/DDBJ databases">
        <title>Genome sequencing of Methylocaldum marinum.</title>
        <authorList>
            <person name="Takeuchi M."/>
            <person name="Kamagata Y."/>
            <person name="Hiraoka S."/>
            <person name="Oshima K."/>
            <person name="Hattori M."/>
            <person name="Iwasaki W."/>
        </authorList>
    </citation>
    <scope>NUCLEOTIDE SEQUENCE [LARGE SCALE GENOMIC DNA]</scope>
    <source>
        <strain evidence="2 3">S8</strain>
    </source>
</reference>
<organism evidence="2 3">
    <name type="scientific">Methylocaldum marinum</name>
    <dbReference type="NCBI Taxonomy" id="1432792"/>
    <lineage>
        <taxon>Bacteria</taxon>
        <taxon>Pseudomonadati</taxon>
        <taxon>Pseudomonadota</taxon>
        <taxon>Gammaproteobacteria</taxon>
        <taxon>Methylococcales</taxon>
        <taxon>Methylococcaceae</taxon>
        <taxon>Methylocaldum</taxon>
    </lineage>
</organism>
<dbReference type="AlphaFoldDB" id="A0A250KZH4"/>
<gene>
    <name evidence="2" type="ORF">sS8_4451</name>
</gene>
<evidence type="ECO:0000313" key="3">
    <source>
        <dbReference type="Proteomes" id="UP000266313"/>
    </source>
</evidence>
<keyword evidence="3" id="KW-1185">Reference proteome</keyword>
<dbReference type="GO" id="GO:0000731">
    <property type="term" value="P:DNA synthesis involved in DNA repair"/>
    <property type="evidence" value="ECO:0007669"/>
    <property type="project" value="TreeGrafter"/>
</dbReference>
<dbReference type="GO" id="GO:0016887">
    <property type="term" value="F:ATP hydrolysis activity"/>
    <property type="evidence" value="ECO:0007669"/>
    <property type="project" value="InterPro"/>
</dbReference>
<dbReference type="Pfam" id="PF13304">
    <property type="entry name" value="AAA_21"/>
    <property type="match status" value="1"/>
</dbReference>
<protein>
    <submittedName>
        <fullName evidence="2">Putative ATPase</fullName>
    </submittedName>
</protein>
<dbReference type="GO" id="GO:0006302">
    <property type="term" value="P:double-strand break repair"/>
    <property type="evidence" value="ECO:0007669"/>
    <property type="project" value="TreeGrafter"/>
</dbReference>
<dbReference type="GO" id="GO:0005524">
    <property type="term" value="F:ATP binding"/>
    <property type="evidence" value="ECO:0007669"/>
    <property type="project" value="InterPro"/>
</dbReference>
<accession>A0A250KZH4</accession>
<sequence>MPDRSSANHRVPHMIDSFLAENFRLFDRLRIDRLARVNLFVGKNNSGKSALLEAIEVYASNASPRTLLNLVKAREETWSGKAQVEFRQLYGNPIRHLFLGHELPRIGERGVVLGPIDVPADQVNIITAAFRVASDEQGNLTRTPVNQTDLWETDDTIELALMARDGERFRRIMRLDDDLERVMRRSYSSSLFEIEAKCPIQVVPTRNMEGRKIAKLWDMIGLTDLAEEVISGIRLIDPHITGIQFVESTVSLRDERVPLVRTSLSDEPLPLRSMGDGITRLFHIVLALTAAKGGILLVDEFENGLHWSVQSAVWKIIFRLAERLDVQVFATTHSRDCINGFEAAWKENENLGAFFRLDTNKQGQVQARAYSLDTLTDALDTAVEVR</sequence>
<dbReference type="InterPro" id="IPR027417">
    <property type="entry name" value="P-loop_NTPase"/>
</dbReference>
<evidence type="ECO:0000313" key="2">
    <source>
        <dbReference type="EMBL" id="BBA36381.1"/>
    </source>
</evidence>
<feature type="domain" description="ATPase AAA-type core" evidence="1">
    <location>
        <begin position="37"/>
        <end position="334"/>
    </location>
</feature>
<dbReference type="Proteomes" id="UP000266313">
    <property type="component" value="Chromosome"/>
</dbReference>
<dbReference type="PANTHER" id="PTHR32182">
    <property type="entry name" value="DNA REPLICATION AND REPAIR PROTEIN RECF"/>
    <property type="match status" value="1"/>
</dbReference>
<dbReference type="PANTHER" id="PTHR32182:SF0">
    <property type="entry name" value="DNA REPLICATION AND REPAIR PROTEIN RECF"/>
    <property type="match status" value="1"/>
</dbReference>